<dbReference type="GO" id="GO:0050660">
    <property type="term" value="F:flavin adenine dinucleotide binding"/>
    <property type="evidence" value="ECO:0007669"/>
    <property type="project" value="TreeGrafter"/>
</dbReference>
<feature type="domain" description="FAD/NAD(P)-binding" evidence="2">
    <location>
        <begin position="12"/>
        <end position="331"/>
    </location>
</feature>
<dbReference type="GeneID" id="93575368"/>
<evidence type="ECO:0000256" key="1">
    <source>
        <dbReference type="SAM" id="Phobius"/>
    </source>
</evidence>
<gene>
    <name evidence="3" type="ORF">ASPBRDRAFT_31256</name>
</gene>
<dbReference type="Gene3D" id="3.50.50.100">
    <property type="match status" value="1"/>
</dbReference>
<dbReference type="RefSeq" id="XP_067477602.1">
    <property type="nucleotide sequence ID" value="XM_067622880.1"/>
</dbReference>
<proteinExistence type="predicted"/>
<accession>A0A1L9UFC7</accession>
<keyword evidence="4" id="KW-1185">Reference proteome</keyword>
<evidence type="ECO:0000313" key="3">
    <source>
        <dbReference type="EMBL" id="OJJ70354.1"/>
    </source>
</evidence>
<dbReference type="SUPFAM" id="SSF51905">
    <property type="entry name" value="FAD/NAD(P)-binding domain"/>
    <property type="match status" value="1"/>
</dbReference>
<dbReference type="STRING" id="767769.A0A1L9UFC7"/>
<name>A0A1L9UFC7_ASPBC</name>
<reference evidence="4" key="1">
    <citation type="journal article" date="2017" name="Genome Biol.">
        <title>Comparative genomics reveals high biological diversity and specific adaptations in the industrially and medically important fungal genus Aspergillus.</title>
        <authorList>
            <person name="de Vries R.P."/>
            <person name="Riley R."/>
            <person name="Wiebenga A."/>
            <person name="Aguilar-Osorio G."/>
            <person name="Amillis S."/>
            <person name="Uchima C.A."/>
            <person name="Anderluh G."/>
            <person name="Asadollahi M."/>
            <person name="Askin M."/>
            <person name="Barry K."/>
            <person name="Battaglia E."/>
            <person name="Bayram O."/>
            <person name="Benocci T."/>
            <person name="Braus-Stromeyer S.A."/>
            <person name="Caldana C."/>
            <person name="Canovas D."/>
            <person name="Cerqueira G.C."/>
            <person name="Chen F."/>
            <person name="Chen W."/>
            <person name="Choi C."/>
            <person name="Clum A."/>
            <person name="Dos Santos R.A."/>
            <person name="Damasio A.R."/>
            <person name="Diallinas G."/>
            <person name="Emri T."/>
            <person name="Fekete E."/>
            <person name="Flipphi M."/>
            <person name="Freyberg S."/>
            <person name="Gallo A."/>
            <person name="Gournas C."/>
            <person name="Habgood R."/>
            <person name="Hainaut M."/>
            <person name="Harispe M.L."/>
            <person name="Henrissat B."/>
            <person name="Hilden K.S."/>
            <person name="Hope R."/>
            <person name="Hossain A."/>
            <person name="Karabika E."/>
            <person name="Karaffa L."/>
            <person name="Karanyi Z."/>
            <person name="Krasevec N."/>
            <person name="Kuo A."/>
            <person name="Kusch H."/>
            <person name="LaButti K."/>
            <person name="Lagendijk E.L."/>
            <person name="Lapidus A."/>
            <person name="Levasseur A."/>
            <person name="Lindquist E."/>
            <person name="Lipzen A."/>
            <person name="Logrieco A.F."/>
            <person name="MacCabe A."/>
            <person name="Maekelae M.R."/>
            <person name="Malavazi I."/>
            <person name="Melin P."/>
            <person name="Meyer V."/>
            <person name="Mielnichuk N."/>
            <person name="Miskei M."/>
            <person name="Molnar A.P."/>
            <person name="Mule G."/>
            <person name="Ngan C.Y."/>
            <person name="Orejas M."/>
            <person name="Orosz E."/>
            <person name="Ouedraogo J.P."/>
            <person name="Overkamp K.M."/>
            <person name="Park H.-S."/>
            <person name="Perrone G."/>
            <person name="Piumi F."/>
            <person name="Punt P.J."/>
            <person name="Ram A.F."/>
            <person name="Ramon A."/>
            <person name="Rauscher S."/>
            <person name="Record E."/>
            <person name="Riano-Pachon D.M."/>
            <person name="Robert V."/>
            <person name="Roehrig J."/>
            <person name="Ruller R."/>
            <person name="Salamov A."/>
            <person name="Salih N.S."/>
            <person name="Samson R.A."/>
            <person name="Sandor E."/>
            <person name="Sanguinetti M."/>
            <person name="Schuetze T."/>
            <person name="Sepcic K."/>
            <person name="Shelest E."/>
            <person name="Sherlock G."/>
            <person name="Sophianopoulou V."/>
            <person name="Squina F.M."/>
            <person name="Sun H."/>
            <person name="Susca A."/>
            <person name="Todd R.B."/>
            <person name="Tsang A."/>
            <person name="Unkles S.E."/>
            <person name="van de Wiele N."/>
            <person name="van Rossen-Uffink D."/>
            <person name="Oliveira J.V."/>
            <person name="Vesth T.C."/>
            <person name="Visser J."/>
            <person name="Yu J.-H."/>
            <person name="Zhou M."/>
            <person name="Andersen M.R."/>
            <person name="Archer D.B."/>
            <person name="Baker S.E."/>
            <person name="Benoit I."/>
            <person name="Brakhage A.A."/>
            <person name="Braus G.H."/>
            <person name="Fischer R."/>
            <person name="Frisvad J.C."/>
            <person name="Goldman G.H."/>
            <person name="Houbraken J."/>
            <person name="Oakley B."/>
            <person name="Pocsi I."/>
            <person name="Scazzocchio C."/>
            <person name="Seiboth B."/>
            <person name="vanKuyk P.A."/>
            <person name="Wortman J."/>
            <person name="Dyer P.S."/>
            <person name="Grigoriev I.V."/>
        </authorList>
    </citation>
    <scope>NUCLEOTIDE SEQUENCE [LARGE SCALE GENOMIC DNA]</scope>
    <source>
        <strain evidence="4">CBS 101740 / IMI 381727 / IBT 21946</strain>
    </source>
</reference>
<dbReference type="OMA" id="GAAMHQG"/>
<dbReference type="Proteomes" id="UP000184499">
    <property type="component" value="Unassembled WGS sequence"/>
</dbReference>
<evidence type="ECO:0000259" key="2">
    <source>
        <dbReference type="Pfam" id="PF07992"/>
    </source>
</evidence>
<protein>
    <recommendedName>
        <fullName evidence="2">FAD/NAD(P)-binding domain-containing protein</fullName>
    </recommendedName>
</protein>
<sequence length="421" mass="46420">MPDDCSRTKDYTILIIGASYAGITAALTILALRDGQKPPLETYVSIPNLKKESQGLNLKIVLLDKRDGFFHTVSTPLVHVTPEHASHMWRRYTGFPKLRRPDVQIIQGSVLAINPDCHCVAYMDGQGQSATISYDYAIISTGLRREWPVAPGSDHRSIYLDHALNSACSVRAATKHGVVVIGGVGVEFAGKIKMAYPHNSVTLVHSRDQLLSKEPLPERFKSRVLEMLREQGVKVILGERPGVIMLPDNTYRIELNHEAHIFADRVLWAISQGVHSTGFLPDSILNEDGTIKIDAQQRVLGEPLLFNHVFAAGDVTERQEIKLAGTAMLMGLVAAANIYSLILADAGRWRRAVMTSCPPVYLEPKMSLSIGSNMLSYCGGDEASIREGEDVARVVFGADLGWQRILNSLGLQDHDDDRTVY</sequence>
<dbReference type="EMBL" id="KV878686">
    <property type="protein sequence ID" value="OJJ70354.1"/>
    <property type="molecule type" value="Genomic_DNA"/>
</dbReference>
<dbReference type="OrthoDB" id="202203at2759"/>
<evidence type="ECO:0000313" key="4">
    <source>
        <dbReference type="Proteomes" id="UP000184499"/>
    </source>
</evidence>
<organism evidence="3 4">
    <name type="scientific">Aspergillus brasiliensis (strain CBS 101740 / IMI 381727 / IBT 21946)</name>
    <dbReference type="NCBI Taxonomy" id="767769"/>
    <lineage>
        <taxon>Eukaryota</taxon>
        <taxon>Fungi</taxon>
        <taxon>Dikarya</taxon>
        <taxon>Ascomycota</taxon>
        <taxon>Pezizomycotina</taxon>
        <taxon>Eurotiomycetes</taxon>
        <taxon>Eurotiomycetidae</taxon>
        <taxon>Eurotiales</taxon>
        <taxon>Aspergillaceae</taxon>
        <taxon>Aspergillus</taxon>
        <taxon>Aspergillus subgen. Circumdati</taxon>
    </lineage>
</organism>
<feature type="transmembrane region" description="Helical" evidence="1">
    <location>
        <begin position="12"/>
        <end position="32"/>
    </location>
</feature>
<dbReference type="PANTHER" id="PTHR43735">
    <property type="entry name" value="APOPTOSIS-INDUCING FACTOR 1"/>
    <property type="match status" value="1"/>
</dbReference>
<dbReference type="Pfam" id="PF07992">
    <property type="entry name" value="Pyr_redox_2"/>
    <property type="match status" value="1"/>
</dbReference>
<dbReference type="GO" id="GO:0004174">
    <property type="term" value="F:electron-transferring-flavoprotein dehydrogenase activity"/>
    <property type="evidence" value="ECO:0007669"/>
    <property type="project" value="TreeGrafter"/>
</dbReference>
<dbReference type="GO" id="GO:0005737">
    <property type="term" value="C:cytoplasm"/>
    <property type="evidence" value="ECO:0007669"/>
    <property type="project" value="TreeGrafter"/>
</dbReference>
<keyword evidence="1" id="KW-0812">Transmembrane</keyword>
<keyword evidence="1" id="KW-0472">Membrane</keyword>
<dbReference type="AlphaFoldDB" id="A0A1L9UFC7"/>
<dbReference type="VEuPathDB" id="FungiDB:ASPBRDRAFT_31256"/>
<dbReference type="PANTHER" id="PTHR43735:SF24">
    <property type="entry name" value="NUCLEOTIDE-DISULPHIDE OXIDOREDUCTASE AMID-LIKE, PUTATIVE (AFU_ORTHOLOGUE AFUA_1G17180)-RELATED"/>
    <property type="match status" value="1"/>
</dbReference>
<dbReference type="InterPro" id="IPR036188">
    <property type="entry name" value="FAD/NAD-bd_sf"/>
</dbReference>
<dbReference type="InterPro" id="IPR023753">
    <property type="entry name" value="FAD/NAD-binding_dom"/>
</dbReference>
<keyword evidence="1" id="KW-1133">Transmembrane helix</keyword>